<evidence type="ECO:0000256" key="8">
    <source>
        <dbReference type="SAM" id="Phobius"/>
    </source>
</evidence>
<evidence type="ECO:0000256" key="2">
    <source>
        <dbReference type="ARBA" id="ARBA00022448"/>
    </source>
</evidence>
<sequence length="389" mass="43720">MSSSHNLHWRLSRFYFFYYFFVGSFVPYWGIYLQSENFSPSSIGILLSLFQISRIVAPNFWGWLADHSGHRVKWIKLTSFLGLIGFIGVFWAKGFFWIFLVMSALSLFTSSTLPLAESLTLAHLATTDGHYSRIRLWGSIGFIVASLFLGYLIDLQGINILLWGLLITQAIIFFLSNTIPEAKEIHHKKNDLSIWKIIKTPSVVALLIGCTLMVSAHGVLYNFYSIYLKEHGYSSAMIGWLWAVGVICEIFIFMLMPKILRRYSLKTILLISLFLGVIRFILIGASPDHFYLLLIAQMFHAATFGSFHAASIEVIAYFFKGRNQSRGQAIYNSVAYGIGGTIGGLGGGYLIQYLGGQLGFMIAAISPLIGFIVIWYGLKLKIKGNKVFG</sequence>
<accession>A0A0D6EUS6</accession>
<feature type="transmembrane region" description="Helical" evidence="8">
    <location>
        <begin position="160"/>
        <end position="179"/>
    </location>
</feature>
<dbReference type="InterPro" id="IPR036259">
    <property type="entry name" value="MFS_trans_sf"/>
</dbReference>
<feature type="domain" description="Major facilitator superfamily (MFS) profile" evidence="9">
    <location>
        <begin position="202"/>
        <end position="389"/>
    </location>
</feature>
<feature type="transmembrane region" description="Helical" evidence="8">
    <location>
        <begin position="291"/>
        <end position="318"/>
    </location>
</feature>
<proteinExistence type="predicted"/>
<dbReference type="GO" id="GO:0015528">
    <property type="term" value="F:lactose:proton symporter activity"/>
    <property type="evidence" value="ECO:0007669"/>
    <property type="project" value="TreeGrafter"/>
</dbReference>
<dbReference type="OrthoDB" id="9150135at2"/>
<dbReference type="PANTHER" id="PTHR23522:SF10">
    <property type="entry name" value="3-PHENYLPROPIONIC ACID TRANSPORTER-RELATED"/>
    <property type="match status" value="1"/>
</dbReference>
<comment type="subcellular location">
    <subcellularLocation>
        <location evidence="1">Cell inner membrane</location>
        <topology evidence="1">Multi-pass membrane protein</topology>
    </subcellularLocation>
</comment>
<feature type="transmembrane region" description="Helical" evidence="8">
    <location>
        <begin position="136"/>
        <end position="154"/>
    </location>
</feature>
<dbReference type="HOGENOM" id="CLU_013133_6_0_4"/>
<organism evidence="10 11">
    <name type="scientific">Candidatus Methylopumilus planktonicus</name>
    <dbReference type="NCBI Taxonomy" id="1581557"/>
    <lineage>
        <taxon>Bacteria</taxon>
        <taxon>Pseudomonadati</taxon>
        <taxon>Pseudomonadota</taxon>
        <taxon>Betaproteobacteria</taxon>
        <taxon>Nitrosomonadales</taxon>
        <taxon>Methylophilaceae</taxon>
        <taxon>Candidatus Methylopumilus</taxon>
    </lineage>
</organism>
<evidence type="ECO:0000256" key="1">
    <source>
        <dbReference type="ARBA" id="ARBA00004429"/>
    </source>
</evidence>
<keyword evidence="2" id="KW-0813">Transport</keyword>
<dbReference type="InterPro" id="IPR020846">
    <property type="entry name" value="MFS_dom"/>
</dbReference>
<gene>
    <name evidence="10" type="ORF">BN1208_0367</name>
</gene>
<feature type="transmembrane region" description="Helical" evidence="8">
    <location>
        <begin position="200"/>
        <end position="224"/>
    </location>
</feature>
<evidence type="ECO:0000256" key="5">
    <source>
        <dbReference type="ARBA" id="ARBA00022692"/>
    </source>
</evidence>
<dbReference type="STRING" id="1581557.BN1208_0367"/>
<keyword evidence="6 8" id="KW-1133">Transmembrane helix</keyword>
<evidence type="ECO:0000313" key="11">
    <source>
        <dbReference type="Proteomes" id="UP000064007"/>
    </source>
</evidence>
<keyword evidence="11" id="KW-1185">Reference proteome</keyword>
<dbReference type="InterPro" id="IPR024989">
    <property type="entry name" value="MFS_assoc_dom"/>
</dbReference>
<feature type="transmembrane region" description="Helical" evidence="8">
    <location>
        <begin position="330"/>
        <end position="351"/>
    </location>
</feature>
<dbReference type="AlphaFoldDB" id="A0A0D6EUS6"/>
<dbReference type="GO" id="GO:0030395">
    <property type="term" value="F:lactose binding"/>
    <property type="evidence" value="ECO:0007669"/>
    <property type="project" value="TreeGrafter"/>
</dbReference>
<evidence type="ECO:0000256" key="4">
    <source>
        <dbReference type="ARBA" id="ARBA00022519"/>
    </source>
</evidence>
<reference evidence="11" key="1">
    <citation type="submission" date="2014-12" db="EMBL/GenBank/DDBJ databases">
        <authorList>
            <person name="Salcher M.M."/>
        </authorList>
    </citation>
    <scope>NUCLEOTIDE SEQUENCE [LARGE SCALE GENOMIC DNA]</scope>
    <source>
        <strain evidence="11">MMS-10A-171</strain>
    </source>
</reference>
<keyword evidence="3" id="KW-1003">Cell membrane</keyword>
<evidence type="ECO:0000256" key="7">
    <source>
        <dbReference type="ARBA" id="ARBA00023136"/>
    </source>
</evidence>
<dbReference type="PANTHER" id="PTHR23522">
    <property type="entry name" value="BLL5896 PROTEIN"/>
    <property type="match status" value="1"/>
</dbReference>
<dbReference type="Gene3D" id="1.20.1250.20">
    <property type="entry name" value="MFS general substrate transporter like domains"/>
    <property type="match status" value="2"/>
</dbReference>
<evidence type="ECO:0000256" key="6">
    <source>
        <dbReference type="ARBA" id="ARBA00022989"/>
    </source>
</evidence>
<evidence type="ECO:0000256" key="3">
    <source>
        <dbReference type="ARBA" id="ARBA00022475"/>
    </source>
</evidence>
<dbReference type="Proteomes" id="UP000064007">
    <property type="component" value="Chromosome 1"/>
</dbReference>
<feature type="transmembrane region" description="Helical" evidence="8">
    <location>
        <begin position="43"/>
        <end position="62"/>
    </location>
</feature>
<dbReference type="PROSITE" id="PS50850">
    <property type="entry name" value="MFS"/>
    <property type="match status" value="1"/>
</dbReference>
<dbReference type="RefSeq" id="WP_046487312.1">
    <property type="nucleotide sequence ID" value="NZ_LN827929.1"/>
</dbReference>
<dbReference type="InterPro" id="IPR026032">
    <property type="entry name" value="HcaT-like"/>
</dbReference>
<keyword evidence="5 8" id="KW-0812">Transmembrane</keyword>
<dbReference type="Pfam" id="PF12832">
    <property type="entry name" value="MFS_1_like"/>
    <property type="match status" value="1"/>
</dbReference>
<evidence type="ECO:0000259" key="9">
    <source>
        <dbReference type="PROSITE" id="PS50850"/>
    </source>
</evidence>
<keyword evidence="7 8" id="KW-0472">Membrane</keyword>
<dbReference type="SUPFAM" id="SSF103473">
    <property type="entry name" value="MFS general substrate transporter"/>
    <property type="match status" value="1"/>
</dbReference>
<feature type="transmembrane region" description="Helical" evidence="8">
    <location>
        <begin position="236"/>
        <end position="256"/>
    </location>
</feature>
<feature type="transmembrane region" description="Helical" evidence="8">
    <location>
        <begin position="357"/>
        <end position="378"/>
    </location>
</feature>
<dbReference type="EMBL" id="LN827929">
    <property type="protein sequence ID" value="CEZ19261.1"/>
    <property type="molecule type" value="Genomic_DNA"/>
</dbReference>
<feature type="transmembrane region" description="Helical" evidence="8">
    <location>
        <begin position="268"/>
        <end position="285"/>
    </location>
</feature>
<evidence type="ECO:0000313" key="10">
    <source>
        <dbReference type="EMBL" id="CEZ19261.1"/>
    </source>
</evidence>
<dbReference type="PIRSF" id="PIRSF004925">
    <property type="entry name" value="HcaT"/>
    <property type="match status" value="1"/>
</dbReference>
<protein>
    <submittedName>
        <fullName evidence="10">Major facilitator superfamily MFS_1</fullName>
    </submittedName>
</protein>
<dbReference type="GO" id="GO:0005886">
    <property type="term" value="C:plasma membrane"/>
    <property type="evidence" value="ECO:0007669"/>
    <property type="project" value="UniProtKB-SubCell"/>
</dbReference>
<keyword evidence="4" id="KW-0997">Cell inner membrane</keyword>
<dbReference type="NCBIfam" id="NF037955">
    <property type="entry name" value="mfs"/>
    <property type="match status" value="1"/>
</dbReference>
<dbReference type="KEGG" id="mbat:BN1208_0367"/>
<feature type="transmembrane region" description="Helical" evidence="8">
    <location>
        <begin position="74"/>
        <end position="91"/>
    </location>
</feature>
<feature type="transmembrane region" description="Helical" evidence="8">
    <location>
        <begin position="12"/>
        <end position="31"/>
    </location>
</feature>
<name>A0A0D6EUS6_9PROT</name>